<feature type="compositionally biased region" description="Low complexity" evidence="1">
    <location>
        <begin position="53"/>
        <end position="76"/>
    </location>
</feature>
<proteinExistence type="predicted"/>
<evidence type="ECO:0000256" key="1">
    <source>
        <dbReference type="SAM" id="MobiDB-lite"/>
    </source>
</evidence>
<feature type="region of interest" description="Disordered" evidence="1">
    <location>
        <begin position="53"/>
        <end position="116"/>
    </location>
</feature>
<dbReference type="EMBL" id="ASPP01005170">
    <property type="protein sequence ID" value="ETO31035.1"/>
    <property type="molecule type" value="Genomic_DNA"/>
</dbReference>
<feature type="non-terminal residue" evidence="2">
    <location>
        <position position="170"/>
    </location>
</feature>
<sequence>MTKKKKKIIYIYMGRELLHAIRKKLLINYETYKFITYEYEEWKDEMFENKEANGNNAKEGVGGPSSSSNSSNSSKSLNITTNGAAQVSSPKKRLSQTPLLSNSTPVPEEQDSSQNHHHLDEVNGQRTTDAVSADVIVATVNNTIRHTTLLTEAEWLVQVKKKIQSKCFNL</sequence>
<keyword evidence="3" id="KW-1185">Reference proteome</keyword>
<name>X6NXK0_RETFI</name>
<comment type="caution">
    <text evidence="2">The sequence shown here is derived from an EMBL/GenBank/DDBJ whole genome shotgun (WGS) entry which is preliminary data.</text>
</comment>
<dbReference type="AlphaFoldDB" id="X6NXK0"/>
<accession>X6NXK0</accession>
<reference evidence="2 3" key="1">
    <citation type="journal article" date="2013" name="Curr. Biol.">
        <title>The Genome of the Foraminiferan Reticulomyxa filosa.</title>
        <authorList>
            <person name="Glockner G."/>
            <person name="Hulsmann N."/>
            <person name="Schleicher M."/>
            <person name="Noegel A.A."/>
            <person name="Eichinger L."/>
            <person name="Gallinger C."/>
            <person name="Pawlowski J."/>
            <person name="Sierra R."/>
            <person name="Euteneuer U."/>
            <person name="Pillet L."/>
            <person name="Moustafa A."/>
            <person name="Platzer M."/>
            <person name="Groth M."/>
            <person name="Szafranski K."/>
            <person name="Schliwa M."/>
        </authorList>
    </citation>
    <scope>NUCLEOTIDE SEQUENCE [LARGE SCALE GENOMIC DNA]</scope>
</reference>
<organism evidence="2 3">
    <name type="scientific">Reticulomyxa filosa</name>
    <dbReference type="NCBI Taxonomy" id="46433"/>
    <lineage>
        <taxon>Eukaryota</taxon>
        <taxon>Sar</taxon>
        <taxon>Rhizaria</taxon>
        <taxon>Retaria</taxon>
        <taxon>Foraminifera</taxon>
        <taxon>Monothalamids</taxon>
        <taxon>Reticulomyxidae</taxon>
        <taxon>Reticulomyxa</taxon>
    </lineage>
</organism>
<protein>
    <submittedName>
        <fullName evidence="2">Uncharacterized protein</fullName>
    </submittedName>
</protein>
<evidence type="ECO:0000313" key="3">
    <source>
        <dbReference type="Proteomes" id="UP000023152"/>
    </source>
</evidence>
<feature type="compositionally biased region" description="Polar residues" evidence="1">
    <location>
        <begin position="77"/>
        <end position="105"/>
    </location>
</feature>
<evidence type="ECO:0000313" key="2">
    <source>
        <dbReference type="EMBL" id="ETO31035.1"/>
    </source>
</evidence>
<gene>
    <name evidence="2" type="ORF">RFI_06085</name>
</gene>
<dbReference type="Proteomes" id="UP000023152">
    <property type="component" value="Unassembled WGS sequence"/>
</dbReference>